<proteinExistence type="predicted"/>
<keyword evidence="2" id="KW-1185">Reference proteome</keyword>
<comment type="caution">
    <text evidence="1">The sequence shown here is derived from an EMBL/GenBank/DDBJ whole genome shotgun (WGS) entry which is preliminary data.</text>
</comment>
<dbReference type="RefSeq" id="WP_115948870.1">
    <property type="nucleotide sequence ID" value="NZ_QNVS01000003.1"/>
</dbReference>
<evidence type="ECO:0008006" key="3">
    <source>
        <dbReference type="Google" id="ProtNLM"/>
    </source>
</evidence>
<accession>A0A3D9BTW9</accession>
<dbReference type="AlphaFoldDB" id="A0A3D9BTW9"/>
<sequence length="158" mass="17550">MGIEANFKMSEINSYLQGKVKMLDELMIRNLNFLGMECVNLAKSLDTYTDRTGNLRNSIGYVVVKHGNVISSKFEAGQRGPEFDSKEVPGERVGENFAKEIAKNFQVGYALIVVAGMEYASYIEDVKHLDVIAPAKSLANVRIKQVAQSIVNSMRKAQ</sequence>
<dbReference type="EMBL" id="QNVS01000003">
    <property type="protein sequence ID" value="REC56970.1"/>
    <property type="molecule type" value="Genomic_DNA"/>
</dbReference>
<organism evidence="1 2">
    <name type="scientific">Chryseobacterium piscium</name>
    <dbReference type="NCBI Taxonomy" id="333702"/>
    <lineage>
        <taxon>Bacteria</taxon>
        <taxon>Pseudomonadati</taxon>
        <taxon>Bacteroidota</taxon>
        <taxon>Flavobacteriia</taxon>
        <taxon>Flavobacteriales</taxon>
        <taxon>Weeksellaceae</taxon>
        <taxon>Chryseobacterium group</taxon>
        <taxon>Chryseobacterium</taxon>
    </lineage>
</organism>
<evidence type="ECO:0000313" key="1">
    <source>
        <dbReference type="EMBL" id="REC56970.1"/>
    </source>
</evidence>
<dbReference type="Proteomes" id="UP000256512">
    <property type="component" value="Unassembled WGS sequence"/>
</dbReference>
<evidence type="ECO:0000313" key="2">
    <source>
        <dbReference type="Proteomes" id="UP000256512"/>
    </source>
</evidence>
<reference evidence="1 2" key="1">
    <citation type="journal article" date="2006" name="Int. J. Syst. Evol. Microbiol.">
        <title>Chryseobacterium piscium sp. nov., isolated from fish of the South Atlantic Ocean off South Africa.</title>
        <authorList>
            <person name="de Beer H."/>
            <person name="Hugo C.J."/>
            <person name="Jooste P.J."/>
            <person name="Vancanneyt M."/>
            <person name="Coenye T."/>
            <person name="Vandamme P."/>
        </authorList>
    </citation>
    <scope>NUCLEOTIDE SEQUENCE [LARGE SCALE GENOMIC DNA]</scope>
    <source>
        <strain evidence="1 2">CCUG 51923</strain>
    </source>
</reference>
<protein>
    <recommendedName>
        <fullName evidence="3">HK97 gp10 family phage protein</fullName>
    </recommendedName>
</protein>
<name>A0A3D9BTW9_9FLAO</name>
<gene>
    <name evidence="1" type="ORF">DRF62_02090</name>
</gene>